<dbReference type="Proteomes" id="UP000275137">
    <property type="component" value="Unassembled WGS sequence"/>
</dbReference>
<organism evidence="2 3">
    <name type="scientific">Pseudomethylobacillus aquaticus</name>
    <dbReference type="NCBI Taxonomy" id="2676064"/>
    <lineage>
        <taxon>Bacteria</taxon>
        <taxon>Pseudomonadati</taxon>
        <taxon>Pseudomonadota</taxon>
        <taxon>Betaproteobacteria</taxon>
        <taxon>Nitrosomonadales</taxon>
        <taxon>Methylophilaceae</taxon>
        <taxon>Pseudomethylobacillus</taxon>
    </lineage>
</organism>
<dbReference type="InterPro" id="IPR045584">
    <property type="entry name" value="Pilin-like"/>
</dbReference>
<dbReference type="RefSeq" id="WP_123237013.1">
    <property type="nucleotide sequence ID" value="NZ_RJVP01000002.1"/>
</dbReference>
<gene>
    <name evidence="2" type="ORF">ED236_05965</name>
</gene>
<evidence type="ECO:0000256" key="1">
    <source>
        <dbReference type="SAM" id="Phobius"/>
    </source>
</evidence>
<name>A0A3N0V3Q5_9PROT</name>
<evidence type="ECO:0000313" key="2">
    <source>
        <dbReference type="EMBL" id="ROH87212.1"/>
    </source>
</evidence>
<keyword evidence="1" id="KW-0812">Transmembrane</keyword>
<dbReference type="Pfam" id="PF07963">
    <property type="entry name" value="N_methyl"/>
    <property type="match status" value="1"/>
</dbReference>
<keyword evidence="1" id="KW-0472">Membrane</keyword>
<keyword evidence="1" id="KW-1133">Transmembrane helix</keyword>
<protein>
    <submittedName>
        <fullName evidence="2">Prepilin-type N-terminal cleavage/methylation domain-containing protein</fullName>
    </submittedName>
</protein>
<sequence length="153" mass="16317">MRILGGYTLIELVVVIVITSILAVVLVPRFIGRDAFDARGAHDTLLASLRYAQKLAIAQRTTVYVNLNTSTRQLCLGYSSDCSSPVLDPRTQSAYVRQMASSVVLTASTAVLGYDGLGRPVPNAAASYSVSNSVDPSMPTRTINVTAETGHVQ</sequence>
<dbReference type="AlphaFoldDB" id="A0A3N0V3Q5"/>
<dbReference type="Gene3D" id="3.30.700.10">
    <property type="entry name" value="Glycoprotein, Type 4 Pilin"/>
    <property type="match status" value="1"/>
</dbReference>
<feature type="transmembrane region" description="Helical" evidence="1">
    <location>
        <begin position="6"/>
        <end position="27"/>
    </location>
</feature>
<dbReference type="InterPro" id="IPR012902">
    <property type="entry name" value="N_methyl_site"/>
</dbReference>
<keyword evidence="3" id="KW-1185">Reference proteome</keyword>
<accession>A0A3N0V3Q5</accession>
<dbReference type="PROSITE" id="PS00409">
    <property type="entry name" value="PROKAR_NTER_METHYL"/>
    <property type="match status" value="1"/>
</dbReference>
<dbReference type="SUPFAM" id="SSF54523">
    <property type="entry name" value="Pili subunits"/>
    <property type="match status" value="1"/>
</dbReference>
<dbReference type="NCBIfam" id="TIGR02532">
    <property type="entry name" value="IV_pilin_GFxxxE"/>
    <property type="match status" value="1"/>
</dbReference>
<evidence type="ECO:0000313" key="3">
    <source>
        <dbReference type="Proteomes" id="UP000275137"/>
    </source>
</evidence>
<proteinExistence type="predicted"/>
<reference evidence="2 3" key="1">
    <citation type="submission" date="2018-10" db="EMBL/GenBank/DDBJ databases">
        <authorList>
            <person name="Chen W.-M."/>
        </authorList>
    </citation>
    <scope>NUCLEOTIDE SEQUENCE [LARGE SCALE GENOMIC DNA]</scope>
    <source>
        <strain evidence="2 3">H-5</strain>
    </source>
</reference>
<dbReference type="EMBL" id="RJVP01000002">
    <property type="protein sequence ID" value="ROH87212.1"/>
    <property type="molecule type" value="Genomic_DNA"/>
</dbReference>
<comment type="caution">
    <text evidence="2">The sequence shown here is derived from an EMBL/GenBank/DDBJ whole genome shotgun (WGS) entry which is preliminary data.</text>
</comment>